<proteinExistence type="predicted"/>
<keyword evidence="1" id="KW-0732">Signal</keyword>
<accession>A0A1F5X0J0</accession>
<organism evidence="2 3">
    <name type="scientific">Candidatus Giovannonibacteria bacterium RIFCSPLOWO2_01_FULL_45_34</name>
    <dbReference type="NCBI Taxonomy" id="1798351"/>
    <lineage>
        <taxon>Bacteria</taxon>
        <taxon>Candidatus Giovannoniibacteriota</taxon>
    </lineage>
</organism>
<reference evidence="2 3" key="1">
    <citation type="journal article" date="2016" name="Nat. Commun.">
        <title>Thousands of microbial genomes shed light on interconnected biogeochemical processes in an aquifer system.</title>
        <authorList>
            <person name="Anantharaman K."/>
            <person name="Brown C.T."/>
            <person name="Hug L.A."/>
            <person name="Sharon I."/>
            <person name="Castelle C.J."/>
            <person name="Probst A.J."/>
            <person name="Thomas B.C."/>
            <person name="Singh A."/>
            <person name="Wilkins M.J."/>
            <person name="Karaoz U."/>
            <person name="Brodie E.L."/>
            <person name="Williams K.H."/>
            <person name="Hubbard S.S."/>
            <person name="Banfield J.F."/>
        </authorList>
    </citation>
    <scope>NUCLEOTIDE SEQUENCE [LARGE SCALE GENOMIC DNA]</scope>
</reference>
<gene>
    <name evidence="2" type="ORF">A2930_01315</name>
</gene>
<protein>
    <recommendedName>
        <fullName evidence="4">FHA domain-containing protein</fullName>
    </recommendedName>
</protein>
<evidence type="ECO:0000313" key="3">
    <source>
        <dbReference type="Proteomes" id="UP000178114"/>
    </source>
</evidence>
<comment type="caution">
    <text evidence="2">The sequence shown here is derived from an EMBL/GenBank/DDBJ whole genome shotgun (WGS) entry which is preliminary data.</text>
</comment>
<sequence length="146" mass="16133">MKKIGLTALLLSFFVGSVGAWQAEAKEKDDYLFLVTITRSTGEQEFIYTDLYVLSGTSTATNVTVGTKSSGSGVDVCDSHMIIAVKGTDGLFVNGKGIESLDNIHRFWNIAWNDKLTILSQKYGILFSVEMQRCPFPLIRMVPVKE</sequence>
<evidence type="ECO:0000313" key="2">
    <source>
        <dbReference type="EMBL" id="OGF81417.1"/>
    </source>
</evidence>
<dbReference type="STRING" id="1798351.A2930_01315"/>
<dbReference type="Proteomes" id="UP000178114">
    <property type="component" value="Unassembled WGS sequence"/>
</dbReference>
<dbReference type="EMBL" id="MFID01000011">
    <property type="protein sequence ID" value="OGF81417.1"/>
    <property type="molecule type" value="Genomic_DNA"/>
</dbReference>
<name>A0A1F5X0J0_9BACT</name>
<feature type="signal peptide" evidence="1">
    <location>
        <begin position="1"/>
        <end position="20"/>
    </location>
</feature>
<evidence type="ECO:0008006" key="4">
    <source>
        <dbReference type="Google" id="ProtNLM"/>
    </source>
</evidence>
<dbReference type="AlphaFoldDB" id="A0A1F5X0J0"/>
<feature type="chain" id="PRO_5009522260" description="FHA domain-containing protein" evidence="1">
    <location>
        <begin position="21"/>
        <end position="146"/>
    </location>
</feature>
<evidence type="ECO:0000256" key="1">
    <source>
        <dbReference type="SAM" id="SignalP"/>
    </source>
</evidence>